<dbReference type="GO" id="GO:0005739">
    <property type="term" value="C:mitochondrion"/>
    <property type="evidence" value="ECO:0007669"/>
    <property type="project" value="EnsemblFungi"/>
</dbReference>
<dbReference type="AlphaFoldDB" id="A0A1E3QLQ4"/>
<gene>
    <name evidence="8" type="ORF">BABINDRAFT_181216</name>
</gene>
<feature type="domain" description="Aminopeptidase P N-terminal" evidence="7">
    <location>
        <begin position="36"/>
        <end position="171"/>
    </location>
</feature>
<dbReference type="GO" id="GO:0050821">
    <property type="term" value="P:protein stabilization"/>
    <property type="evidence" value="ECO:0007669"/>
    <property type="project" value="EnsemblFungi"/>
</dbReference>
<dbReference type="EMBL" id="KV454435">
    <property type="protein sequence ID" value="ODQ78615.1"/>
    <property type="molecule type" value="Genomic_DNA"/>
</dbReference>
<dbReference type="GO" id="GO:0070006">
    <property type="term" value="F:metalloaminopeptidase activity"/>
    <property type="evidence" value="ECO:0007669"/>
    <property type="project" value="InterPro"/>
</dbReference>
<sequence>MMYINAPREAPPFTAGQPLYETRPHVVQAGNITPGISALEYYERRLRLMANFPARSVAVVAGNQVKYASGSVFYQFQQNTDLFYLTGWNEPDSVALLEKINEQDVVLHMLVPPKDTFAEQWEGYRTGVENVQELFNADESASIHELPAYMRHVVERNDYVYFDHVGEPRKATPASAFRGMFGNKAQGLAGADTMHRILAEMPVTKTHRALKPHIENMRAVKSDAEVAVMRAAGRISGRAYNQAYAQRFKTERVLNSFLQHRFIAGGCEKAAYIPVVAGGPNALCIHYTINNDVLRTDEMVLVDAGGALGGYCADISRTWPNAGKFSEPQAELYQAVLSVQKQCIAMCTTRENVSLNQLHAASMRLMSRELLRLAGFEDLTERSTQELYPHSIGHNLGLDLHDIPGFGGSTKLQKNQVITIEPGVYIPDDDRFPARFRGIGIRIEDDIAVGEDTYTNLTVEAAKEIVDIESIAENGVTTPYEDEVVDAFS</sequence>
<keyword evidence="3 6" id="KW-0479">Metal-binding</keyword>
<proteinExistence type="inferred from homology"/>
<dbReference type="SUPFAM" id="SSF55920">
    <property type="entry name" value="Creatinase/aminopeptidase"/>
    <property type="match status" value="1"/>
</dbReference>
<dbReference type="Gene3D" id="3.90.230.10">
    <property type="entry name" value="Creatinase/methionine aminopeptidase superfamily"/>
    <property type="match status" value="1"/>
</dbReference>
<evidence type="ECO:0000313" key="8">
    <source>
        <dbReference type="EMBL" id="ODQ78615.1"/>
    </source>
</evidence>
<evidence type="ECO:0000256" key="4">
    <source>
        <dbReference type="ARBA" id="ARBA00022801"/>
    </source>
</evidence>
<accession>A0A1E3QLQ4</accession>
<evidence type="ECO:0000256" key="1">
    <source>
        <dbReference type="ARBA" id="ARBA00001936"/>
    </source>
</evidence>
<keyword evidence="4" id="KW-0378">Hydrolase</keyword>
<dbReference type="PANTHER" id="PTHR43226">
    <property type="entry name" value="XAA-PRO AMINOPEPTIDASE 3"/>
    <property type="match status" value="1"/>
</dbReference>
<reference evidence="9" key="1">
    <citation type="submission" date="2016-05" db="EMBL/GenBank/DDBJ databases">
        <title>Comparative genomics of biotechnologically important yeasts.</title>
        <authorList>
            <consortium name="DOE Joint Genome Institute"/>
            <person name="Riley R."/>
            <person name="Haridas S."/>
            <person name="Wolfe K.H."/>
            <person name="Lopes M.R."/>
            <person name="Hittinger C.T."/>
            <person name="Goker M."/>
            <person name="Salamov A."/>
            <person name="Wisecaver J."/>
            <person name="Long T.M."/>
            <person name="Aerts A.L."/>
            <person name="Barry K."/>
            <person name="Choi C."/>
            <person name="Clum A."/>
            <person name="Coughlan A.Y."/>
            <person name="Deshpande S."/>
            <person name="Douglass A.P."/>
            <person name="Hanson S.J."/>
            <person name="Klenk H.-P."/>
            <person name="Labutti K."/>
            <person name="Lapidus A."/>
            <person name="Lindquist E."/>
            <person name="Lipzen A."/>
            <person name="Meier-Kolthoff J.P."/>
            <person name="Ohm R.A."/>
            <person name="Otillar R.P."/>
            <person name="Pangilinan J."/>
            <person name="Peng Y."/>
            <person name="Rokas A."/>
            <person name="Rosa C.A."/>
            <person name="Scheuner C."/>
            <person name="Sibirny A.A."/>
            <person name="Slot J.C."/>
            <person name="Stielow J.B."/>
            <person name="Sun H."/>
            <person name="Kurtzman C.P."/>
            <person name="Blackwell M."/>
            <person name="Grigoriev I.V."/>
            <person name="Jeffries T.W."/>
        </authorList>
    </citation>
    <scope>NUCLEOTIDE SEQUENCE [LARGE SCALE GENOMIC DNA]</scope>
    <source>
        <strain evidence="9">NRRL Y-12698</strain>
    </source>
</reference>
<evidence type="ECO:0000256" key="3">
    <source>
        <dbReference type="ARBA" id="ARBA00022723"/>
    </source>
</evidence>
<dbReference type="PANTHER" id="PTHR43226:SF4">
    <property type="entry name" value="XAA-PRO AMINOPEPTIDASE 3"/>
    <property type="match status" value="1"/>
</dbReference>
<dbReference type="InterPro" id="IPR052433">
    <property type="entry name" value="X-Pro_dipept-like"/>
</dbReference>
<dbReference type="InterPro" id="IPR036005">
    <property type="entry name" value="Creatinase/aminopeptidase-like"/>
</dbReference>
<dbReference type="InterPro" id="IPR029149">
    <property type="entry name" value="Creatin/AminoP/Spt16_N"/>
</dbReference>
<organism evidence="8 9">
    <name type="scientific">Babjeviella inositovora NRRL Y-12698</name>
    <dbReference type="NCBI Taxonomy" id="984486"/>
    <lineage>
        <taxon>Eukaryota</taxon>
        <taxon>Fungi</taxon>
        <taxon>Dikarya</taxon>
        <taxon>Ascomycota</taxon>
        <taxon>Saccharomycotina</taxon>
        <taxon>Pichiomycetes</taxon>
        <taxon>Serinales incertae sedis</taxon>
        <taxon>Babjeviella</taxon>
    </lineage>
</organism>
<dbReference type="Gene3D" id="3.40.350.10">
    <property type="entry name" value="Creatinase/prolidase N-terminal domain"/>
    <property type="match status" value="1"/>
</dbReference>
<dbReference type="RefSeq" id="XP_018983943.1">
    <property type="nucleotide sequence ID" value="XM_019131146.1"/>
</dbReference>
<evidence type="ECO:0000256" key="5">
    <source>
        <dbReference type="ARBA" id="ARBA00023211"/>
    </source>
</evidence>
<dbReference type="PROSITE" id="PS00491">
    <property type="entry name" value="PROLINE_PEPTIDASE"/>
    <property type="match status" value="1"/>
</dbReference>
<dbReference type="Pfam" id="PF05195">
    <property type="entry name" value="AMP_N"/>
    <property type="match status" value="1"/>
</dbReference>
<dbReference type="CDD" id="cd01087">
    <property type="entry name" value="Prolidase"/>
    <property type="match status" value="1"/>
</dbReference>
<evidence type="ECO:0000256" key="2">
    <source>
        <dbReference type="ARBA" id="ARBA00008766"/>
    </source>
</evidence>
<comment type="similarity">
    <text evidence="2 6">Belongs to the peptidase M24B family.</text>
</comment>
<dbReference type="InterPro" id="IPR007865">
    <property type="entry name" value="Aminopep_P_N"/>
</dbReference>
<keyword evidence="9" id="KW-1185">Reference proteome</keyword>
<dbReference type="InterPro" id="IPR001131">
    <property type="entry name" value="Peptidase_M24B_aminopep-P_CS"/>
</dbReference>
<dbReference type="Proteomes" id="UP000094336">
    <property type="component" value="Unassembled WGS sequence"/>
</dbReference>
<dbReference type="GO" id="GO:0005634">
    <property type="term" value="C:nucleus"/>
    <property type="evidence" value="ECO:0007669"/>
    <property type="project" value="EnsemblFungi"/>
</dbReference>
<dbReference type="SMART" id="SM01011">
    <property type="entry name" value="AMP_N"/>
    <property type="match status" value="1"/>
</dbReference>
<dbReference type="GO" id="GO:0030145">
    <property type="term" value="F:manganese ion binding"/>
    <property type="evidence" value="ECO:0007669"/>
    <property type="project" value="InterPro"/>
</dbReference>
<evidence type="ECO:0000256" key="6">
    <source>
        <dbReference type="RuleBase" id="RU000590"/>
    </source>
</evidence>
<evidence type="ECO:0000313" key="9">
    <source>
        <dbReference type="Proteomes" id="UP000094336"/>
    </source>
</evidence>
<dbReference type="Pfam" id="PF00557">
    <property type="entry name" value="Peptidase_M24"/>
    <property type="match status" value="1"/>
</dbReference>
<dbReference type="OrthoDB" id="4215474at2759"/>
<dbReference type="GeneID" id="30148999"/>
<evidence type="ECO:0000259" key="7">
    <source>
        <dbReference type="SMART" id="SM01011"/>
    </source>
</evidence>
<keyword evidence="5" id="KW-0464">Manganese</keyword>
<dbReference type="SUPFAM" id="SSF53092">
    <property type="entry name" value="Creatinase/prolidase N-terminal domain"/>
    <property type="match status" value="1"/>
</dbReference>
<name>A0A1E3QLQ4_9ASCO</name>
<dbReference type="GO" id="GO:0016485">
    <property type="term" value="P:protein processing"/>
    <property type="evidence" value="ECO:0007669"/>
    <property type="project" value="EnsemblFungi"/>
</dbReference>
<dbReference type="STRING" id="984486.A0A1E3QLQ4"/>
<protein>
    <recommendedName>
        <fullName evidence="7">Aminopeptidase P N-terminal domain-containing protein</fullName>
    </recommendedName>
</protein>
<dbReference type="InterPro" id="IPR000994">
    <property type="entry name" value="Pept_M24"/>
</dbReference>
<comment type="cofactor">
    <cofactor evidence="1">
        <name>Mn(2+)</name>
        <dbReference type="ChEBI" id="CHEBI:29035"/>
    </cofactor>
</comment>